<dbReference type="AlphaFoldDB" id="A0A834YFR7"/>
<dbReference type="EMBL" id="JABCRI010000023">
    <property type="protein sequence ID" value="KAF8378639.1"/>
    <property type="molecule type" value="Genomic_DNA"/>
</dbReference>
<name>A0A834YFR7_TETSI</name>
<dbReference type="Proteomes" id="UP000655225">
    <property type="component" value="Unassembled WGS sequence"/>
</dbReference>
<dbReference type="OMA" id="NSHVCEA"/>
<keyword evidence="3" id="KW-1185">Reference proteome</keyword>
<feature type="transmembrane region" description="Helical" evidence="1">
    <location>
        <begin position="110"/>
        <end position="134"/>
    </location>
</feature>
<evidence type="ECO:0000313" key="3">
    <source>
        <dbReference type="Proteomes" id="UP000655225"/>
    </source>
</evidence>
<accession>A0A834YFR7</accession>
<evidence type="ECO:0008006" key="4">
    <source>
        <dbReference type="Google" id="ProtNLM"/>
    </source>
</evidence>
<evidence type="ECO:0000313" key="2">
    <source>
        <dbReference type="EMBL" id="KAF8378639.1"/>
    </source>
</evidence>
<organism evidence="2 3">
    <name type="scientific">Tetracentron sinense</name>
    <name type="common">Spur-leaf</name>
    <dbReference type="NCBI Taxonomy" id="13715"/>
    <lineage>
        <taxon>Eukaryota</taxon>
        <taxon>Viridiplantae</taxon>
        <taxon>Streptophyta</taxon>
        <taxon>Embryophyta</taxon>
        <taxon>Tracheophyta</taxon>
        <taxon>Spermatophyta</taxon>
        <taxon>Magnoliopsida</taxon>
        <taxon>Trochodendrales</taxon>
        <taxon>Trochodendraceae</taxon>
        <taxon>Tetracentron</taxon>
    </lineage>
</organism>
<keyword evidence="1" id="KW-1133">Transmembrane helix</keyword>
<reference evidence="2 3" key="1">
    <citation type="submission" date="2020-04" db="EMBL/GenBank/DDBJ databases">
        <title>Plant Genome Project.</title>
        <authorList>
            <person name="Zhang R.-G."/>
        </authorList>
    </citation>
    <scope>NUCLEOTIDE SEQUENCE [LARGE SCALE GENOMIC DNA]</scope>
    <source>
        <strain evidence="2">YNK0</strain>
        <tissue evidence="2">Leaf</tissue>
    </source>
</reference>
<comment type="caution">
    <text evidence="2">The sequence shown here is derived from an EMBL/GenBank/DDBJ whole genome shotgun (WGS) entry which is preliminary data.</text>
</comment>
<keyword evidence="1" id="KW-0812">Transmembrane</keyword>
<sequence length="148" mass="16860">MEATSPVLPQRSFSVKSPLRKTAIELPRRVSSRLSAVGRGAYDGNYSGRFVDENMIVLRKRIHEMKMVERNYEPPSDWMEWEKRYYTSYDSDICEAMGLLQSLLMDTRPCVALVMVALITLSVPASTAMILFHLMEILNGVLSRILLS</sequence>
<dbReference type="PANTHER" id="PTHR33782">
    <property type="entry name" value="OS01G0121600 PROTEIN"/>
    <property type="match status" value="1"/>
</dbReference>
<evidence type="ECO:0000256" key="1">
    <source>
        <dbReference type="SAM" id="Phobius"/>
    </source>
</evidence>
<protein>
    <recommendedName>
        <fullName evidence="4">Mediator of RNA polymerase II transcription subunit</fullName>
    </recommendedName>
</protein>
<proteinExistence type="predicted"/>
<dbReference type="PANTHER" id="PTHR33782:SF20">
    <property type="match status" value="1"/>
</dbReference>
<gene>
    <name evidence="2" type="ORF">HHK36_029988</name>
</gene>
<dbReference type="OrthoDB" id="672819at2759"/>
<keyword evidence="1" id="KW-0472">Membrane</keyword>